<feature type="compositionally biased region" description="Low complexity" evidence="26">
    <location>
        <begin position="11"/>
        <end position="30"/>
    </location>
</feature>
<feature type="region of interest" description="Disordered" evidence="26">
    <location>
        <begin position="1"/>
        <end position="48"/>
    </location>
</feature>
<dbReference type="InterPro" id="IPR001926">
    <property type="entry name" value="TrpB-like_PALP"/>
</dbReference>
<dbReference type="GO" id="GO:0050667">
    <property type="term" value="P:homocysteine metabolic process"/>
    <property type="evidence" value="ECO:0007669"/>
    <property type="project" value="UniProtKB-ARBA"/>
</dbReference>
<dbReference type="GO" id="GO:0005634">
    <property type="term" value="C:nucleus"/>
    <property type="evidence" value="ECO:0007669"/>
    <property type="project" value="UniProtKB-SubCell"/>
</dbReference>
<evidence type="ECO:0000256" key="18">
    <source>
        <dbReference type="ARBA" id="ARBA00023192"/>
    </source>
</evidence>
<keyword evidence="29" id="KW-1185">Reference proteome</keyword>
<evidence type="ECO:0000256" key="19">
    <source>
        <dbReference type="ARBA" id="ARBA00023239"/>
    </source>
</evidence>
<evidence type="ECO:0000256" key="24">
    <source>
        <dbReference type="PROSITE-ProRule" id="PRU00703"/>
    </source>
</evidence>
<comment type="function">
    <text evidence="22">Hydro-lyase catalyzing the first step of the transsulfuration pathway, where the hydroxyl group of L-serine is displaced by L-homocysteine in a beta-replacement reaction to form L-cystathionine, the precursor of L-cysteine. This catabolic route allows the elimination of L-methionine and the toxic metabolite L-homocysteine. Also involved in the production of hydrogen sulfide, a gasotransmitter with signaling and cytoprotective effects on neurons.</text>
</comment>
<keyword evidence="9" id="KW-1017">Isopeptide bond</keyword>
<keyword evidence="18 25" id="KW-0198">Cysteine biosynthesis</keyword>
<evidence type="ECO:0000256" key="11">
    <source>
        <dbReference type="ARBA" id="ARBA00022605"/>
    </source>
</evidence>
<evidence type="ECO:0000256" key="15">
    <source>
        <dbReference type="ARBA" id="ARBA00022898"/>
    </source>
</evidence>
<evidence type="ECO:0000256" key="23">
    <source>
        <dbReference type="ARBA" id="ARBA00047490"/>
    </source>
</evidence>
<dbReference type="NCBIfam" id="TIGR01137">
    <property type="entry name" value="cysta_beta"/>
    <property type="match status" value="1"/>
</dbReference>
<accession>A0AAW0SRF7</accession>
<dbReference type="InterPro" id="IPR046353">
    <property type="entry name" value="CBS_C"/>
</dbReference>
<dbReference type="GO" id="GO:0006535">
    <property type="term" value="P:cysteine biosynthetic process from serine"/>
    <property type="evidence" value="ECO:0007669"/>
    <property type="project" value="UniProtKB-UniRule"/>
</dbReference>
<keyword evidence="15 25" id="KW-0663">Pyridoxal phosphate</keyword>
<evidence type="ECO:0000256" key="4">
    <source>
        <dbReference type="ARBA" id="ARBA00005003"/>
    </source>
</evidence>
<evidence type="ECO:0000313" key="29">
    <source>
        <dbReference type="Proteomes" id="UP001487740"/>
    </source>
</evidence>
<evidence type="ECO:0000256" key="25">
    <source>
        <dbReference type="RuleBase" id="RU361204"/>
    </source>
</evidence>
<dbReference type="SUPFAM" id="SSF54631">
    <property type="entry name" value="CBS-domain pair"/>
    <property type="match status" value="1"/>
</dbReference>
<sequence>MTSHITGVGVRSSSSSSSRTSLVSSPFSSLRRGDTGLSSGGGSGGGGGNQFRASRWWLDKALANKHAATRSSPSVPPATMSNMDYTYNRNDSLRTLDNILAHIGNTPLVKVNNIPKSFGLKCDVYAKCEFFNAGGSVKDRIALRMVEDAEKKGLITPGVSVLIEPTSGNTGIGLALCGAVKGYRCIIVMPEKMSNEKVDVLRALGAEIVRTPTSASWDSPESHISVAKRLEKEIPGAIILDQYKNSGNPMAHYEGTAEEILQQTGGNIDMLVAGAGTGGTITGIARKLKERIPDCKIVGVDPEGSILAVPEDLNKSDVTTYEVEGIGYDFIPNVLDRDVVDVWLKSNDKESLTMARRMIREEGLLCGGSCGAAMQAAMTAAAELEAGQCCVVILPDSVRNYMTKHLSDKWMMERDFIKEEEDTKNKHWWSNMKVSTLHLPAPLTVLPSISCQDAIAIMQREGYDQLPVVDQEGMIQGVVTLGSLMAKILSAKIEGSSPVQQSLYSQFRKIKLDTTLGKLSRILDRDHFALVVHTQRLCRAHPDMDDSVVEKEVCIGIITQIDLLTYITKHQRDQKETTEKE</sequence>
<feature type="compositionally biased region" description="Gly residues" evidence="26">
    <location>
        <begin position="38"/>
        <end position="48"/>
    </location>
</feature>
<keyword evidence="11 25" id="KW-0028">Amino-acid biosynthesis</keyword>
<dbReference type="Proteomes" id="UP001487740">
    <property type="component" value="Unassembled WGS sequence"/>
</dbReference>
<evidence type="ECO:0000256" key="16">
    <source>
        <dbReference type="ARBA" id="ARBA00023004"/>
    </source>
</evidence>
<dbReference type="InterPro" id="IPR001216">
    <property type="entry name" value="P-phosphate_BS"/>
</dbReference>
<protein>
    <recommendedName>
        <fullName evidence="21 25">Cystathionine beta-synthase</fullName>
        <ecNumber evidence="7 25">4.2.1.22</ecNumber>
    </recommendedName>
</protein>
<evidence type="ECO:0000256" key="26">
    <source>
        <dbReference type="SAM" id="MobiDB-lite"/>
    </source>
</evidence>
<comment type="similarity">
    <text evidence="5 25">Belongs to the cysteine synthase/cystathionine beta-synthase family.</text>
</comment>
<evidence type="ECO:0000256" key="1">
    <source>
        <dbReference type="ARBA" id="ARBA00001933"/>
    </source>
</evidence>
<evidence type="ECO:0000256" key="8">
    <source>
        <dbReference type="ARBA" id="ARBA00022490"/>
    </source>
</evidence>
<comment type="subunit">
    <text evidence="6">Homotetramer.</text>
</comment>
<dbReference type="SUPFAM" id="SSF53686">
    <property type="entry name" value="Tryptophan synthase beta subunit-like PLP-dependent enzymes"/>
    <property type="match status" value="1"/>
</dbReference>
<evidence type="ECO:0000313" key="28">
    <source>
        <dbReference type="EMBL" id="KAK8377282.1"/>
    </source>
</evidence>
<keyword evidence="12" id="KW-0349">Heme</keyword>
<dbReference type="InterPro" id="IPR050214">
    <property type="entry name" value="Cys_Synth/Cystath_Beta-Synth"/>
</dbReference>
<dbReference type="Pfam" id="PF00291">
    <property type="entry name" value="PALP"/>
    <property type="match status" value="1"/>
</dbReference>
<keyword evidence="14" id="KW-0832">Ubl conjugation</keyword>
<evidence type="ECO:0000256" key="17">
    <source>
        <dbReference type="ARBA" id="ARBA00023122"/>
    </source>
</evidence>
<keyword evidence="17 24" id="KW-0129">CBS domain</keyword>
<dbReference type="FunFam" id="3.40.50.1100:FF:000003">
    <property type="entry name" value="Cystathionine beta-synthase"/>
    <property type="match status" value="1"/>
</dbReference>
<evidence type="ECO:0000256" key="7">
    <source>
        <dbReference type="ARBA" id="ARBA00012041"/>
    </source>
</evidence>
<keyword evidence="19 25" id="KW-0456">Lyase</keyword>
<keyword evidence="20" id="KW-0539">Nucleus</keyword>
<organism evidence="28 29">
    <name type="scientific">Scylla paramamosain</name>
    <name type="common">Mud crab</name>
    <dbReference type="NCBI Taxonomy" id="85552"/>
    <lineage>
        <taxon>Eukaryota</taxon>
        <taxon>Metazoa</taxon>
        <taxon>Ecdysozoa</taxon>
        <taxon>Arthropoda</taxon>
        <taxon>Crustacea</taxon>
        <taxon>Multicrustacea</taxon>
        <taxon>Malacostraca</taxon>
        <taxon>Eumalacostraca</taxon>
        <taxon>Eucarida</taxon>
        <taxon>Decapoda</taxon>
        <taxon>Pleocyemata</taxon>
        <taxon>Brachyura</taxon>
        <taxon>Eubrachyura</taxon>
        <taxon>Portunoidea</taxon>
        <taxon>Portunidae</taxon>
        <taxon>Portuninae</taxon>
        <taxon>Scylla</taxon>
    </lineage>
</organism>
<keyword evidence="8" id="KW-0963">Cytoplasm</keyword>
<evidence type="ECO:0000259" key="27">
    <source>
        <dbReference type="PROSITE" id="PS51371"/>
    </source>
</evidence>
<dbReference type="PANTHER" id="PTHR10314">
    <property type="entry name" value="CYSTATHIONINE BETA-SYNTHASE"/>
    <property type="match status" value="1"/>
</dbReference>
<dbReference type="InterPro" id="IPR046342">
    <property type="entry name" value="CBS_dom_sf"/>
</dbReference>
<dbReference type="GO" id="GO:0004122">
    <property type="term" value="F:cystathionine beta-synthase activity"/>
    <property type="evidence" value="ECO:0007669"/>
    <property type="project" value="UniProtKB-UniRule"/>
</dbReference>
<proteinExistence type="inferred from homology"/>
<evidence type="ECO:0000256" key="13">
    <source>
        <dbReference type="ARBA" id="ARBA00022723"/>
    </source>
</evidence>
<keyword evidence="10" id="KW-0597">Phosphoprotein</keyword>
<dbReference type="FunFam" id="3.40.50.1100:FF:000118">
    <property type="entry name" value="Related to CYS4-cystathionine beta-synthase"/>
    <property type="match status" value="1"/>
</dbReference>
<dbReference type="GO" id="GO:0019343">
    <property type="term" value="P:cysteine biosynthetic process via cystathionine"/>
    <property type="evidence" value="ECO:0007669"/>
    <property type="project" value="UniProtKB-UniRule"/>
</dbReference>
<gene>
    <name evidence="28" type="ORF">O3P69_013729</name>
</gene>
<dbReference type="FunFam" id="3.10.580.10:FF:000014">
    <property type="entry name" value="Cystathionine beta-synthase"/>
    <property type="match status" value="1"/>
</dbReference>
<evidence type="ECO:0000256" key="5">
    <source>
        <dbReference type="ARBA" id="ARBA00007103"/>
    </source>
</evidence>
<dbReference type="GO" id="GO:0046872">
    <property type="term" value="F:metal ion binding"/>
    <property type="evidence" value="ECO:0007669"/>
    <property type="project" value="UniProtKB-KW"/>
</dbReference>
<comment type="catalytic activity">
    <reaction evidence="23 25">
        <text>L-homocysteine + L-serine = L,L-cystathionine + H2O</text>
        <dbReference type="Rhea" id="RHEA:10112"/>
        <dbReference type="ChEBI" id="CHEBI:15377"/>
        <dbReference type="ChEBI" id="CHEBI:33384"/>
        <dbReference type="ChEBI" id="CHEBI:58161"/>
        <dbReference type="ChEBI" id="CHEBI:58199"/>
        <dbReference type="EC" id="4.2.1.22"/>
    </reaction>
</comment>
<dbReference type="Pfam" id="PF00571">
    <property type="entry name" value="CBS"/>
    <property type="match status" value="1"/>
</dbReference>
<comment type="pathway">
    <text evidence="4">Amino-acid biosynthesis; L-cysteine biosynthesis; L-cysteine from L-homocysteine and L-serine: step 1/2.</text>
</comment>
<evidence type="ECO:0000256" key="21">
    <source>
        <dbReference type="ARBA" id="ARBA00026192"/>
    </source>
</evidence>
<dbReference type="PROSITE" id="PS51371">
    <property type="entry name" value="CBS"/>
    <property type="match status" value="1"/>
</dbReference>
<dbReference type="AlphaFoldDB" id="A0AAW0SRF7"/>
<dbReference type="GO" id="GO:0005737">
    <property type="term" value="C:cytoplasm"/>
    <property type="evidence" value="ECO:0007669"/>
    <property type="project" value="UniProtKB-SubCell"/>
</dbReference>
<dbReference type="EMBL" id="JARAKH010000047">
    <property type="protein sequence ID" value="KAK8377282.1"/>
    <property type="molecule type" value="Genomic_DNA"/>
</dbReference>
<evidence type="ECO:0000256" key="22">
    <source>
        <dbReference type="ARBA" id="ARBA00045425"/>
    </source>
</evidence>
<feature type="domain" description="CBS" evidence="27">
    <location>
        <begin position="438"/>
        <end position="499"/>
    </location>
</feature>
<evidence type="ECO:0000256" key="9">
    <source>
        <dbReference type="ARBA" id="ARBA00022499"/>
    </source>
</evidence>
<evidence type="ECO:0000256" key="10">
    <source>
        <dbReference type="ARBA" id="ARBA00022553"/>
    </source>
</evidence>
<keyword evidence="16" id="KW-0408">Iron</keyword>
<dbReference type="InterPro" id="IPR000644">
    <property type="entry name" value="CBS_dom"/>
</dbReference>
<dbReference type="CDD" id="cd01561">
    <property type="entry name" value="CBS_like"/>
    <property type="match status" value="1"/>
</dbReference>
<reference evidence="28 29" key="1">
    <citation type="submission" date="2023-03" db="EMBL/GenBank/DDBJ databases">
        <title>High-quality genome of Scylla paramamosain provides insights in environmental adaptation.</title>
        <authorList>
            <person name="Zhang L."/>
        </authorList>
    </citation>
    <scope>NUCLEOTIDE SEQUENCE [LARGE SCALE GENOMIC DNA]</scope>
    <source>
        <strain evidence="28">LZ_2023a</strain>
        <tissue evidence="28">Muscle</tissue>
    </source>
</reference>
<dbReference type="GO" id="GO:0030170">
    <property type="term" value="F:pyridoxal phosphate binding"/>
    <property type="evidence" value="ECO:0007669"/>
    <property type="project" value="UniProtKB-ARBA"/>
</dbReference>
<name>A0AAW0SRF7_SCYPA</name>
<evidence type="ECO:0000256" key="12">
    <source>
        <dbReference type="ARBA" id="ARBA00022617"/>
    </source>
</evidence>
<dbReference type="Gene3D" id="3.40.50.1100">
    <property type="match status" value="2"/>
</dbReference>
<dbReference type="EC" id="4.2.1.22" evidence="7 25"/>
<keyword evidence="13" id="KW-0479">Metal-binding</keyword>
<dbReference type="SMART" id="SM00116">
    <property type="entry name" value="CBS"/>
    <property type="match status" value="1"/>
</dbReference>
<dbReference type="InterPro" id="IPR005857">
    <property type="entry name" value="Cysta_beta_synth"/>
</dbReference>
<comment type="caution">
    <text evidence="28">The sequence shown here is derived from an EMBL/GenBank/DDBJ whole genome shotgun (WGS) entry which is preliminary data.</text>
</comment>
<evidence type="ECO:0000256" key="6">
    <source>
        <dbReference type="ARBA" id="ARBA00011881"/>
    </source>
</evidence>
<comment type="cofactor">
    <cofactor evidence="1 25">
        <name>pyridoxal 5'-phosphate</name>
        <dbReference type="ChEBI" id="CHEBI:597326"/>
    </cofactor>
</comment>
<comment type="subcellular location">
    <subcellularLocation>
        <location evidence="3">Cytoplasm</location>
    </subcellularLocation>
    <subcellularLocation>
        <location evidence="2">Nucleus</location>
    </subcellularLocation>
</comment>
<evidence type="ECO:0000256" key="3">
    <source>
        <dbReference type="ARBA" id="ARBA00004496"/>
    </source>
</evidence>
<evidence type="ECO:0000256" key="14">
    <source>
        <dbReference type="ARBA" id="ARBA00022843"/>
    </source>
</evidence>
<evidence type="ECO:0000256" key="2">
    <source>
        <dbReference type="ARBA" id="ARBA00004123"/>
    </source>
</evidence>
<dbReference type="PROSITE" id="PS00901">
    <property type="entry name" value="CYS_SYNTHASE"/>
    <property type="match status" value="1"/>
</dbReference>
<dbReference type="InterPro" id="IPR036052">
    <property type="entry name" value="TrpB-like_PALP_sf"/>
</dbReference>
<dbReference type="CDD" id="cd04608">
    <property type="entry name" value="CBS_pair_CBS"/>
    <property type="match status" value="1"/>
</dbReference>
<dbReference type="Gene3D" id="3.10.580.10">
    <property type="entry name" value="CBS-domain"/>
    <property type="match status" value="1"/>
</dbReference>
<evidence type="ECO:0000256" key="20">
    <source>
        <dbReference type="ARBA" id="ARBA00023242"/>
    </source>
</evidence>